<comment type="caution">
    <text evidence="1">The sequence shown here is derived from an EMBL/GenBank/DDBJ whole genome shotgun (WGS) entry which is preliminary data.</text>
</comment>
<dbReference type="InterPro" id="IPR011990">
    <property type="entry name" value="TPR-like_helical_dom_sf"/>
</dbReference>
<evidence type="ECO:0000313" key="1">
    <source>
        <dbReference type="EMBL" id="KAA6343072.1"/>
    </source>
</evidence>
<reference evidence="1" key="1">
    <citation type="submission" date="2019-03" db="EMBL/GenBank/DDBJ databases">
        <title>Single cell metagenomics reveals metabolic interactions within the superorganism composed of flagellate Streblomastix strix and complex community of Bacteroidetes bacteria on its surface.</title>
        <authorList>
            <person name="Treitli S.C."/>
            <person name="Kolisko M."/>
            <person name="Husnik F."/>
            <person name="Keeling P."/>
            <person name="Hampl V."/>
        </authorList>
    </citation>
    <scope>NUCLEOTIDE SEQUENCE</scope>
    <source>
        <strain evidence="1">STM</strain>
    </source>
</reference>
<accession>A0A5J4SBE5</accession>
<organism evidence="1">
    <name type="scientific">termite gut metagenome</name>
    <dbReference type="NCBI Taxonomy" id="433724"/>
    <lineage>
        <taxon>unclassified sequences</taxon>
        <taxon>metagenomes</taxon>
        <taxon>organismal metagenomes</taxon>
    </lineage>
</organism>
<dbReference type="Pfam" id="PF13181">
    <property type="entry name" value="TPR_8"/>
    <property type="match status" value="1"/>
</dbReference>
<dbReference type="Gene3D" id="1.25.40.10">
    <property type="entry name" value="Tetratricopeptide repeat domain"/>
    <property type="match status" value="1"/>
</dbReference>
<dbReference type="PROSITE" id="PS51257">
    <property type="entry name" value="PROKAR_LIPOPROTEIN"/>
    <property type="match status" value="1"/>
</dbReference>
<dbReference type="EMBL" id="SNRY01000290">
    <property type="protein sequence ID" value="KAA6343072.1"/>
    <property type="molecule type" value="Genomic_DNA"/>
</dbReference>
<evidence type="ECO:0008006" key="2">
    <source>
        <dbReference type="Google" id="ProtNLM"/>
    </source>
</evidence>
<dbReference type="InterPro" id="IPR019734">
    <property type="entry name" value="TPR_rpt"/>
</dbReference>
<dbReference type="SUPFAM" id="SSF48452">
    <property type="entry name" value="TPR-like"/>
    <property type="match status" value="1"/>
</dbReference>
<gene>
    <name evidence="1" type="ORF">EZS27_009234</name>
</gene>
<proteinExistence type="predicted"/>
<protein>
    <recommendedName>
        <fullName evidence="2">Tetratricopeptide repeat protein</fullName>
    </recommendedName>
</protein>
<dbReference type="AlphaFoldDB" id="A0A5J4SBE5"/>
<name>A0A5J4SBE5_9ZZZZ</name>
<sequence>MIKKLYLPLLMGVVVVALSSCSSKLGELGADFFALTPPVLEATAGKVPVTITGTFPQNYFNKNAIVEVTPVLRWEGGEARGEKYVYQGENVQGNNTVIPYQGGSVTLKTSYDYIPQMAKSELYLEFEAQVNGKATSLPAIKVGDGVISTSTLVTSTIVGDNIAAFSSDAFQRIIKEAKETEIKFLIQQANIRESELKGQSVKEFNKQIVDVNAAANKQISNIGVSSYASPDGGLDLNTKLAQDRAISTEKYLNQQFKSGKIKDVTVDSKSTAEDWAGFQELVSKSDLQDKDLILRVLSMYNDPEQREREIKNISTVYKTLADEILPQLRRSRLILNYEIIGKSDEELSNLANTNPSQLDIEELIYAATLTNNDAEKETIYNSAISQYPNDYRAYNNAGVIAYQAANLDKAESLFKKAASIKAAPEVNLNLGLISLAKGDNAAAESYLGNASGAEGLNEALGNLYIAQGQYERAVNSFGDSKTNSAALAQILTNDYNKANATLNSISNPDANTDYLSAIVGARTNNASLLTSSLKKAVQKNPSLSQKAASDIEFEKYRSTPEFTDIIK</sequence>